<dbReference type="PANTHER" id="PTHR28288">
    <property type="entry name" value="PROTEASE B INHIBITOR 2"/>
    <property type="match status" value="1"/>
</dbReference>
<dbReference type="PANTHER" id="PTHR28288:SF2">
    <property type="entry name" value="PROTEASE B INHIBITOR 2"/>
    <property type="match status" value="1"/>
</dbReference>
<organism evidence="3 4">
    <name type="scientific">Powellomyces hirtus</name>
    <dbReference type="NCBI Taxonomy" id="109895"/>
    <lineage>
        <taxon>Eukaryota</taxon>
        <taxon>Fungi</taxon>
        <taxon>Fungi incertae sedis</taxon>
        <taxon>Chytridiomycota</taxon>
        <taxon>Chytridiomycota incertae sedis</taxon>
        <taxon>Chytridiomycetes</taxon>
        <taxon>Spizellomycetales</taxon>
        <taxon>Powellomycetaceae</taxon>
        <taxon>Powellomyces</taxon>
    </lineage>
</organism>
<protein>
    <recommendedName>
        <fullName evidence="2">Inhibitor I9 domain-containing protein</fullName>
    </recommendedName>
</protein>
<accession>A0A507E912</accession>
<feature type="domain" description="Inhibitor I9" evidence="2">
    <location>
        <begin position="4"/>
        <end position="72"/>
    </location>
</feature>
<dbReference type="InterPro" id="IPR010259">
    <property type="entry name" value="S8pro/Inhibitor_I9"/>
</dbReference>
<dbReference type="Gene3D" id="3.30.70.80">
    <property type="entry name" value="Peptidase S8 propeptide/proteinase inhibitor I9"/>
    <property type="match status" value="1"/>
</dbReference>
<dbReference type="EMBL" id="QEAQ01000016">
    <property type="protein sequence ID" value="TPX60294.1"/>
    <property type="molecule type" value="Genomic_DNA"/>
</dbReference>
<proteinExistence type="inferred from homology"/>
<sequence length="73" mass="7865">MSGSYIVVFKPETPADVIEKAAKDVEASGGKIGHRYDSTMKGFSATMPEGLVSTFKAHKHLDYIEADGKVSTM</sequence>
<dbReference type="FunFam" id="3.30.70.80:FF:000005">
    <property type="entry name" value="Proteinase inhibitor I2B"/>
    <property type="match status" value="1"/>
</dbReference>
<name>A0A507E912_9FUNG</name>
<dbReference type="GO" id="GO:0042144">
    <property type="term" value="P:vacuole fusion, non-autophagic"/>
    <property type="evidence" value="ECO:0007669"/>
    <property type="project" value="TreeGrafter"/>
</dbReference>
<keyword evidence="4" id="KW-1185">Reference proteome</keyword>
<dbReference type="InterPro" id="IPR037045">
    <property type="entry name" value="S8pro/Inhibitor_I9_sf"/>
</dbReference>
<dbReference type="Proteomes" id="UP000318582">
    <property type="component" value="Unassembled WGS sequence"/>
</dbReference>
<dbReference type="Pfam" id="PF05922">
    <property type="entry name" value="Inhibitor_I9"/>
    <property type="match status" value="1"/>
</dbReference>
<dbReference type="AlphaFoldDB" id="A0A507E912"/>
<dbReference type="GO" id="GO:0004866">
    <property type="term" value="F:endopeptidase inhibitor activity"/>
    <property type="evidence" value="ECO:0007669"/>
    <property type="project" value="UniProtKB-ARBA"/>
</dbReference>
<evidence type="ECO:0000313" key="4">
    <source>
        <dbReference type="Proteomes" id="UP000318582"/>
    </source>
</evidence>
<reference evidence="3 4" key="1">
    <citation type="journal article" date="2019" name="Sci. Rep.">
        <title>Comparative genomics of chytrid fungi reveal insights into the obligate biotrophic and pathogenic lifestyle of Synchytrium endobioticum.</title>
        <authorList>
            <person name="van de Vossenberg B.T.L.H."/>
            <person name="Warris S."/>
            <person name="Nguyen H.D.T."/>
            <person name="van Gent-Pelzer M.P.E."/>
            <person name="Joly D.L."/>
            <person name="van de Geest H.C."/>
            <person name="Bonants P.J.M."/>
            <person name="Smith D.S."/>
            <person name="Levesque C.A."/>
            <person name="van der Lee T.A.J."/>
        </authorList>
    </citation>
    <scope>NUCLEOTIDE SEQUENCE [LARGE SCALE GENOMIC DNA]</scope>
    <source>
        <strain evidence="3 4">CBS 809.83</strain>
    </source>
</reference>
<evidence type="ECO:0000256" key="1">
    <source>
        <dbReference type="ARBA" id="ARBA00038069"/>
    </source>
</evidence>
<dbReference type="SUPFAM" id="SSF54897">
    <property type="entry name" value="Protease propeptides/inhibitors"/>
    <property type="match status" value="1"/>
</dbReference>
<comment type="caution">
    <text evidence="3">The sequence shown here is derived from an EMBL/GenBank/DDBJ whole genome shotgun (WGS) entry which is preliminary data.</text>
</comment>
<gene>
    <name evidence="3" type="ORF">PhCBS80983_g01867</name>
</gene>
<evidence type="ECO:0000259" key="2">
    <source>
        <dbReference type="Pfam" id="PF05922"/>
    </source>
</evidence>
<comment type="similarity">
    <text evidence="1">Belongs to the protease inhibitor I9 family.</text>
</comment>
<evidence type="ECO:0000313" key="3">
    <source>
        <dbReference type="EMBL" id="TPX60294.1"/>
    </source>
</evidence>
<dbReference type="InterPro" id="IPR052471">
    <property type="entry name" value="PBI_I9"/>
</dbReference>